<protein>
    <submittedName>
        <fullName evidence="1">Uncharacterized protein</fullName>
    </submittedName>
</protein>
<comment type="caution">
    <text evidence="1">The sequence shown here is derived from an EMBL/GenBank/DDBJ whole genome shotgun (WGS) entry which is preliminary data.</text>
</comment>
<accession>A0ACB9XUK3</accession>
<reference evidence="1" key="1">
    <citation type="submission" date="2022-05" db="EMBL/GenBank/DDBJ databases">
        <title>Chromosome-level genome of Chaenocephalus aceratus.</title>
        <authorList>
            <person name="Park H."/>
        </authorList>
    </citation>
    <scope>NUCLEOTIDE SEQUENCE</scope>
    <source>
        <strain evidence="1">KU_202001</strain>
    </source>
</reference>
<proteinExistence type="predicted"/>
<evidence type="ECO:0000313" key="1">
    <source>
        <dbReference type="EMBL" id="KAI4830919.1"/>
    </source>
</evidence>
<organism evidence="1 2">
    <name type="scientific">Chaenocephalus aceratus</name>
    <name type="common">Blackfin icefish</name>
    <name type="synonym">Chaenichthys aceratus</name>
    <dbReference type="NCBI Taxonomy" id="36190"/>
    <lineage>
        <taxon>Eukaryota</taxon>
        <taxon>Metazoa</taxon>
        <taxon>Chordata</taxon>
        <taxon>Craniata</taxon>
        <taxon>Vertebrata</taxon>
        <taxon>Euteleostomi</taxon>
        <taxon>Actinopterygii</taxon>
        <taxon>Neopterygii</taxon>
        <taxon>Teleostei</taxon>
        <taxon>Neoteleostei</taxon>
        <taxon>Acanthomorphata</taxon>
        <taxon>Eupercaria</taxon>
        <taxon>Perciformes</taxon>
        <taxon>Notothenioidei</taxon>
        <taxon>Channichthyidae</taxon>
        <taxon>Chaenocephalus</taxon>
    </lineage>
</organism>
<keyword evidence="2" id="KW-1185">Reference proteome</keyword>
<gene>
    <name evidence="1" type="ORF">KUCAC02_002520</name>
</gene>
<name>A0ACB9XUK3_CHAAC</name>
<sequence length="121" mass="13277">MVKSQVKDRFWIWQQTNGSGLVYYGADYGVERMSSTSGKKKGQHADLMLLITPFLPVQPPASLAILQPVPINWTTNPIGAAHDVPPSSRLPHFSILFIGCPVRQMEPVVSAPPWGSSSSFE</sequence>
<dbReference type="EMBL" id="CM043787">
    <property type="protein sequence ID" value="KAI4830919.1"/>
    <property type="molecule type" value="Genomic_DNA"/>
</dbReference>
<evidence type="ECO:0000313" key="2">
    <source>
        <dbReference type="Proteomes" id="UP001057452"/>
    </source>
</evidence>
<dbReference type="Proteomes" id="UP001057452">
    <property type="component" value="Chromosome 3"/>
</dbReference>